<dbReference type="EMBL" id="CAJNOK010010240">
    <property type="protein sequence ID" value="CAF1110120.1"/>
    <property type="molecule type" value="Genomic_DNA"/>
</dbReference>
<dbReference type="Proteomes" id="UP000677228">
    <property type="component" value="Unassembled WGS sequence"/>
</dbReference>
<evidence type="ECO:0000313" key="3">
    <source>
        <dbReference type="Proteomes" id="UP000677228"/>
    </source>
</evidence>
<comment type="caution">
    <text evidence="1">The sequence shown here is derived from an EMBL/GenBank/DDBJ whole genome shotgun (WGS) entry which is preliminary data.</text>
</comment>
<evidence type="ECO:0000313" key="2">
    <source>
        <dbReference type="EMBL" id="CAF3876865.1"/>
    </source>
</evidence>
<sequence length="345" mass="37598">MKLHVLSASVPNTTAANNLTAVCQLPTAPVYANTGITVAGGTDFDQLSAPTDILLDQRSNNLYIVDADNKRVLKYLLNSEERMIVAGQGYPELKFPQTLSTDNDENLFIVDNYHPDDEDIASNYSVIYWPCNSTDGIVLLNGTGSCYGIYLDNDYNILASAYNLHRVIKWLAPYYNSSVVVAGTGTAGSNSDQLNAPKAIYVDSTNNELYIIDSGNDRLQKWSLNSNSTTFEGGTVAVRGTSPAAVAVDCNGAIYVTDKSEYSIKLYSSIAITGLEGVVLVDTSKSSGHKYYPTSIVLNPKNGDLYVLDKDQDQVKKYVIDGQLNIRNICKRCRCFQVGEITGLS</sequence>
<dbReference type="InterPro" id="IPR050952">
    <property type="entry name" value="TRIM-NHL_E3_ligases"/>
</dbReference>
<dbReference type="CDD" id="cd05819">
    <property type="entry name" value="NHL"/>
    <property type="match status" value="1"/>
</dbReference>
<dbReference type="PANTHER" id="PTHR24104:SF25">
    <property type="entry name" value="PROTEIN LIN-41"/>
    <property type="match status" value="1"/>
</dbReference>
<reference evidence="1" key="1">
    <citation type="submission" date="2021-02" db="EMBL/GenBank/DDBJ databases">
        <authorList>
            <person name="Nowell W R."/>
        </authorList>
    </citation>
    <scope>NUCLEOTIDE SEQUENCE</scope>
</reference>
<dbReference type="AlphaFoldDB" id="A0A8S2EAZ9"/>
<name>A0A8S2EAZ9_9BILA</name>
<evidence type="ECO:0008006" key="4">
    <source>
        <dbReference type="Google" id="ProtNLM"/>
    </source>
</evidence>
<dbReference type="Gene3D" id="2.120.10.30">
    <property type="entry name" value="TolB, C-terminal domain"/>
    <property type="match status" value="1"/>
</dbReference>
<protein>
    <recommendedName>
        <fullName evidence="4">NHL repeat-containing protein</fullName>
    </recommendedName>
</protein>
<organism evidence="1 3">
    <name type="scientific">Didymodactylos carnosus</name>
    <dbReference type="NCBI Taxonomy" id="1234261"/>
    <lineage>
        <taxon>Eukaryota</taxon>
        <taxon>Metazoa</taxon>
        <taxon>Spiralia</taxon>
        <taxon>Gnathifera</taxon>
        <taxon>Rotifera</taxon>
        <taxon>Eurotatoria</taxon>
        <taxon>Bdelloidea</taxon>
        <taxon>Philodinida</taxon>
        <taxon>Philodinidae</taxon>
        <taxon>Didymodactylos</taxon>
    </lineage>
</organism>
<dbReference type="GO" id="GO:0000209">
    <property type="term" value="P:protein polyubiquitination"/>
    <property type="evidence" value="ECO:0007669"/>
    <property type="project" value="TreeGrafter"/>
</dbReference>
<evidence type="ECO:0000313" key="1">
    <source>
        <dbReference type="EMBL" id="CAF1110120.1"/>
    </source>
</evidence>
<dbReference type="GO" id="GO:0043161">
    <property type="term" value="P:proteasome-mediated ubiquitin-dependent protein catabolic process"/>
    <property type="evidence" value="ECO:0007669"/>
    <property type="project" value="TreeGrafter"/>
</dbReference>
<dbReference type="GO" id="GO:0061630">
    <property type="term" value="F:ubiquitin protein ligase activity"/>
    <property type="evidence" value="ECO:0007669"/>
    <property type="project" value="TreeGrafter"/>
</dbReference>
<dbReference type="PANTHER" id="PTHR24104">
    <property type="entry name" value="E3 UBIQUITIN-PROTEIN LIGASE NHLRC1-RELATED"/>
    <property type="match status" value="1"/>
</dbReference>
<dbReference type="EMBL" id="CAJOBA010012871">
    <property type="protein sequence ID" value="CAF3876865.1"/>
    <property type="molecule type" value="Genomic_DNA"/>
</dbReference>
<gene>
    <name evidence="1" type="ORF">OVA965_LOCUS19722</name>
    <name evidence="2" type="ORF">TMI583_LOCUS19861</name>
</gene>
<accession>A0A8S2EAZ9</accession>
<dbReference type="Proteomes" id="UP000682733">
    <property type="component" value="Unassembled WGS sequence"/>
</dbReference>
<dbReference type="InterPro" id="IPR011042">
    <property type="entry name" value="6-blade_b-propeller_TolB-like"/>
</dbReference>
<proteinExistence type="predicted"/>
<dbReference type="Gene3D" id="2.40.10.500">
    <property type="match status" value="1"/>
</dbReference>
<dbReference type="GO" id="GO:0008270">
    <property type="term" value="F:zinc ion binding"/>
    <property type="evidence" value="ECO:0007669"/>
    <property type="project" value="UniProtKB-KW"/>
</dbReference>
<dbReference type="SUPFAM" id="SSF75011">
    <property type="entry name" value="3-carboxy-cis,cis-mucoante lactonizing enzyme"/>
    <property type="match status" value="1"/>
</dbReference>